<evidence type="ECO:0000313" key="22">
    <source>
        <dbReference type="EMBL" id="RAO67522.1"/>
    </source>
</evidence>
<dbReference type="GO" id="GO:0050660">
    <property type="term" value="F:flavin adenine dinucleotide binding"/>
    <property type="evidence" value="ECO:0007669"/>
    <property type="project" value="TreeGrafter"/>
</dbReference>
<keyword evidence="17" id="KW-0753">Steroid metabolism</keyword>
<evidence type="ECO:0000256" key="7">
    <source>
        <dbReference type="ARBA" id="ARBA00022824"/>
    </source>
</evidence>
<evidence type="ECO:0000256" key="9">
    <source>
        <dbReference type="ARBA" id="ARBA00022857"/>
    </source>
</evidence>
<evidence type="ECO:0000259" key="21">
    <source>
        <dbReference type="PROSITE" id="PS51384"/>
    </source>
</evidence>
<comment type="caution">
    <text evidence="22">The sequence shown here is derived from an EMBL/GenBank/DDBJ whole genome shotgun (WGS) entry which is preliminary data.</text>
</comment>
<evidence type="ECO:0000256" key="1">
    <source>
        <dbReference type="ARBA" id="ARBA00001917"/>
    </source>
</evidence>
<dbReference type="Pfam" id="PF00258">
    <property type="entry name" value="Flavodoxin_1"/>
    <property type="match status" value="1"/>
</dbReference>
<sequence length="724" mass="81682">METSSSGLAVSNYLLSRLTKFSLQLRPGDWFVLLCLAIALIFHSGSGKLWFKPDPHTYVMYVAPQKSGDLKVQPKRTRDIGQRLKDIDADIAIFWGSQSGVSERFAERLSREWRARYALKTMVADLDDYDPEHLASLTGDKLAVFLLSTYGEGDPPDNAVSFVSGIKKMHKKGMRLDTLRYCAMGMGNMNYKYYNRVIKVVDEILLDLGAQRVGPLGLADESVGTTEETFMEWKEDVIEILKEIVTIHERPLTYEPSIDIIETGVDANLVYLGEHSEKVLVGLKDRVAYDATNPYPAPIVQSKKLSSLQDRVCMHMEFDLSAVPSLRYQTGDHLSVWPINANNEVNLLLRVLGLDDELSRKQPITIAAKDGAVSNCSLPSPTTREVLLKYYLEIGGLVSRDFLMSLSQFAPTQAATDSLLRLAKSKEAFRNEVTSRYLSVGKIMEMIEPKVAWTGVPFSLLVENFNRIQPRRYSISSSPLKQPRQPSITFVVNNRSLLSEKVSREDQTFFGLATNFLLAHQRKLSSEEQPTIAKEAPIYDLNGPRDKLKSGKVYMHIKRSTFKLPSNPATPIIMVAAGTGIAPFRGFMQERNRLTELGKSVGKMILFFGCRDDTSDYLYRDEWREYEQLLGDNFVMVPAFSRLSGQKKTYVQDALVERKDDIMPLILQQDAAFYICGSASMAREVRTRLVDLLAEAGDQSREDADTMITRKMKKAGLYHEDVWS</sequence>
<dbReference type="InterPro" id="IPR039261">
    <property type="entry name" value="FNR_nucleotide-bd"/>
</dbReference>
<dbReference type="GO" id="GO:0005829">
    <property type="term" value="C:cytosol"/>
    <property type="evidence" value="ECO:0007669"/>
    <property type="project" value="TreeGrafter"/>
</dbReference>
<comment type="cofactor">
    <cofactor evidence="1">
        <name>FMN</name>
        <dbReference type="ChEBI" id="CHEBI:58210"/>
    </cofactor>
</comment>
<keyword evidence="11" id="KW-1133">Transmembrane helix</keyword>
<dbReference type="PIRSF" id="PIRSF000208">
    <property type="entry name" value="P450R"/>
    <property type="match status" value="1"/>
</dbReference>
<keyword evidence="8" id="KW-0274">FAD</keyword>
<name>A0A364KVD8_TALAM</name>
<keyword evidence="13" id="KW-0756">Sterol biosynthesis</keyword>
<organism evidence="22 23">
    <name type="scientific">Talaromyces amestolkiae</name>
    <dbReference type="NCBI Taxonomy" id="1196081"/>
    <lineage>
        <taxon>Eukaryota</taxon>
        <taxon>Fungi</taxon>
        <taxon>Dikarya</taxon>
        <taxon>Ascomycota</taxon>
        <taxon>Pezizomycotina</taxon>
        <taxon>Eurotiomycetes</taxon>
        <taxon>Eurotiomycetidae</taxon>
        <taxon>Eurotiales</taxon>
        <taxon>Trichocomaceae</taxon>
        <taxon>Talaromyces</taxon>
        <taxon>Talaromyces sect. Talaromyces</taxon>
    </lineage>
</organism>
<dbReference type="SUPFAM" id="SSF52343">
    <property type="entry name" value="Ferredoxin reductase-like, C-terminal NADP-linked domain"/>
    <property type="match status" value="1"/>
</dbReference>
<keyword evidence="5" id="KW-0288">FMN</keyword>
<dbReference type="InterPro" id="IPR001709">
    <property type="entry name" value="Flavoprot_Pyr_Nucl_cyt_Rdtase"/>
</dbReference>
<dbReference type="SUPFAM" id="SSF63380">
    <property type="entry name" value="Riboflavin synthase domain-like"/>
    <property type="match status" value="1"/>
</dbReference>
<comment type="cofactor">
    <cofactor evidence="2">
        <name>FAD</name>
        <dbReference type="ChEBI" id="CHEBI:57692"/>
    </cofactor>
</comment>
<evidence type="ECO:0000259" key="20">
    <source>
        <dbReference type="PROSITE" id="PS50902"/>
    </source>
</evidence>
<dbReference type="Proteomes" id="UP000249363">
    <property type="component" value="Unassembled WGS sequence"/>
</dbReference>
<evidence type="ECO:0000256" key="10">
    <source>
        <dbReference type="ARBA" id="ARBA00022955"/>
    </source>
</evidence>
<proteinExistence type="predicted"/>
<dbReference type="InterPro" id="IPR003097">
    <property type="entry name" value="CysJ-like_FAD-binding"/>
</dbReference>
<dbReference type="Pfam" id="PF00667">
    <property type="entry name" value="FAD_binding_1"/>
    <property type="match status" value="1"/>
</dbReference>
<keyword evidence="10" id="KW-0752">Steroid biosynthesis</keyword>
<keyword evidence="16" id="KW-1207">Sterol metabolism</keyword>
<dbReference type="PRINTS" id="PR00369">
    <property type="entry name" value="FLAVODOXIN"/>
</dbReference>
<keyword evidence="3" id="KW-0444">Lipid biosynthesis</keyword>
<dbReference type="InterPro" id="IPR017938">
    <property type="entry name" value="Riboflavin_synthase-like_b-brl"/>
</dbReference>
<dbReference type="InterPro" id="IPR017927">
    <property type="entry name" value="FAD-bd_FR_type"/>
</dbReference>
<reference evidence="22 23" key="1">
    <citation type="journal article" date="2017" name="Biotechnol. Biofuels">
        <title>Differential beta-glucosidase expression as a function of carbon source availability in Talaromyces amestolkiae: a genomic and proteomic approach.</title>
        <authorList>
            <person name="de Eugenio L.I."/>
            <person name="Mendez-Liter J.A."/>
            <person name="Nieto-Dominguez M."/>
            <person name="Alonso L."/>
            <person name="Gil-Munoz J."/>
            <person name="Barriuso J."/>
            <person name="Prieto A."/>
            <person name="Martinez M.J."/>
        </authorList>
    </citation>
    <scope>NUCLEOTIDE SEQUENCE [LARGE SCALE GENOMIC DNA]</scope>
    <source>
        <strain evidence="22 23">CIB</strain>
    </source>
</reference>
<evidence type="ECO:0000256" key="4">
    <source>
        <dbReference type="ARBA" id="ARBA00022630"/>
    </source>
</evidence>
<dbReference type="PRINTS" id="PR00371">
    <property type="entry name" value="FPNCR"/>
</dbReference>
<evidence type="ECO:0000256" key="14">
    <source>
        <dbReference type="ARBA" id="ARBA00023098"/>
    </source>
</evidence>
<evidence type="ECO:0000256" key="16">
    <source>
        <dbReference type="ARBA" id="ARBA00023166"/>
    </source>
</evidence>
<dbReference type="InterPro" id="IPR029039">
    <property type="entry name" value="Flavoprotein-like_sf"/>
</dbReference>
<dbReference type="PROSITE" id="PS51384">
    <property type="entry name" value="FAD_FR"/>
    <property type="match status" value="1"/>
</dbReference>
<accession>A0A364KVD8</accession>
<dbReference type="GO" id="GO:0010181">
    <property type="term" value="F:FMN binding"/>
    <property type="evidence" value="ECO:0007669"/>
    <property type="project" value="InterPro"/>
</dbReference>
<dbReference type="InterPro" id="IPR023208">
    <property type="entry name" value="P450R"/>
</dbReference>
<keyword evidence="15" id="KW-0472">Membrane</keyword>
<dbReference type="Gene3D" id="1.20.990.10">
    <property type="entry name" value="NADPH-cytochrome p450 Reductase, Chain A, domain 3"/>
    <property type="match status" value="1"/>
</dbReference>
<dbReference type="OrthoDB" id="1856718at2759"/>
<dbReference type="EMBL" id="MIKG01000005">
    <property type="protein sequence ID" value="RAO67522.1"/>
    <property type="molecule type" value="Genomic_DNA"/>
</dbReference>
<keyword evidence="23" id="KW-1185">Reference proteome</keyword>
<comment type="catalytic activity">
    <reaction evidence="19">
        <text>2 oxidized [cytochrome P450] + NADPH = 2 reduced [cytochrome P450] + NADP(+) + H(+)</text>
        <dbReference type="Rhea" id="RHEA:24040"/>
        <dbReference type="Rhea" id="RHEA-COMP:14627"/>
        <dbReference type="Rhea" id="RHEA-COMP:14628"/>
        <dbReference type="ChEBI" id="CHEBI:15378"/>
        <dbReference type="ChEBI" id="CHEBI:55376"/>
        <dbReference type="ChEBI" id="CHEBI:57783"/>
        <dbReference type="ChEBI" id="CHEBI:58349"/>
        <dbReference type="ChEBI" id="CHEBI:60344"/>
        <dbReference type="EC" id="1.6.2.4"/>
    </reaction>
</comment>
<dbReference type="AlphaFoldDB" id="A0A364KVD8"/>
<dbReference type="InterPro" id="IPR023173">
    <property type="entry name" value="NADPH_Cyt_P450_Rdtase_alpha"/>
</dbReference>
<dbReference type="InterPro" id="IPR008254">
    <property type="entry name" value="Flavodoxin/NO_synth"/>
</dbReference>
<dbReference type="PANTHER" id="PTHR19384:SF108">
    <property type="entry name" value="NADPH--CYTOCHROME P450 REDUCTASE"/>
    <property type="match status" value="1"/>
</dbReference>
<protein>
    <recommendedName>
        <fullName evidence="18">NADPH--hemoprotein reductase</fullName>
        <ecNumber evidence="18">1.6.2.4</ecNumber>
    </recommendedName>
</protein>
<evidence type="ECO:0000256" key="5">
    <source>
        <dbReference type="ARBA" id="ARBA00022643"/>
    </source>
</evidence>
<dbReference type="InterPro" id="IPR001094">
    <property type="entry name" value="Flavdoxin-like"/>
</dbReference>
<dbReference type="Gene3D" id="3.40.50.360">
    <property type="match status" value="1"/>
</dbReference>
<dbReference type="GeneID" id="63792750"/>
<dbReference type="Gene3D" id="3.40.50.80">
    <property type="entry name" value="Nucleotide-binding domain of ferredoxin-NADP reductase (FNR) module"/>
    <property type="match status" value="1"/>
</dbReference>
<keyword evidence="14" id="KW-0443">Lipid metabolism</keyword>
<dbReference type="RefSeq" id="XP_040732038.1">
    <property type="nucleotide sequence ID" value="XM_040875801.1"/>
</dbReference>
<evidence type="ECO:0000256" key="13">
    <source>
        <dbReference type="ARBA" id="ARBA00023011"/>
    </source>
</evidence>
<evidence type="ECO:0000256" key="8">
    <source>
        <dbReference type="ARBA" id="ARBA00022827"/>
    </source>
</evidence>
<evidence type="ECO:0000256" key="17">
    <source>
        <dbReference type="ARBA" id="ARBA00023221"/>
    </source>
</evidence>
<evidence type="ECO:0000256" key="19">
    <source>
        <dbReference type="ARBA" id="ARBA00049342"/>
    </source>
</evidence>
<evidence type="ECO:0000313" key="23">
    <source>
        <dbReference type="Proteomes" id="UP000249363"/>
    </source>
</evidence>
<keyword evidence="6" id="KW-0812">Transmembrane</keyword>
<dbReference type="Pfam" id="PF00175">
    <property type="entry name" value="NAD_binding_1"/>
    <property type="match status" value="1"/>
</dbReference>
<dbReference type="STRING" id="1196081.A0A364KVD8"/>
<dbReference type="GO" id="GO:0016126">
    <property type="term" value="P:sterol biosynthetic process"/>
    <property type="evidence" value="ECO:0007669"/>
    <property type="project" value="UniProtKB-KW"/>
</dbReference>
<keyword evidence="12" id="KW-0560">Oxidoreductase</keyword>
<dbReference type="Gene3D" id="2.40.30.10">
    <property type="entry name" value="Translation factors"/>
    <property type="match status" value="2"/>
</dbReference>
<dbReference type="FunFam" id="3.40.50.80:FF:000001">
    <property type="entry name" value="NADPH--cytochrome P450 reductase 1"/>
    <property type="match status" value="1"/>
</dbReference>
<feature type="domain" description="Flavodoxin-like" evidence="20">
    <location>
        <begin position="91"/>
        <end position="238"/>
    </location>
</feature>
<evidence type="ECO:0000256" key="12">
    <source>
        <dbReference type="ARBA" id="ARBA00023002"/>
    </source>
</evidence>
<evidence type="ECO:0000256" key="15">
    <source>
        <dbReference type="ARBA" id="ARBA00023136"/>
    </source>
</evidence>
<dbReference type="EC" id="1.6.2.4" evidence="18"/>
<gene>
    <name evidence="22" type="ORF">BHQ10_003534</name>
</gene>
<evidence type="ECO:0000256" key="2">
    <source>
        <dbReference type="ARBA" id="ARBA00001974"/>
    </source>
</evidence>
<keyword evidence="4" id="KW-0285">Flavoprotein</keyword>
<evidence type="ECO:0000256" key="6">
    <source>
        <dbReference type="ARBA" id="ARBA00022692"/>
    </source>
</evidence>
<dbReference type="PROSITE" id="PS50902">
    <property type="entry name" value="FLAVODOXIN_LIKE"/>
    <property type="match status" value="1"/>
</dbReference>
<evidence type="ECO:0000256" key="18">
    <source>
        <dbReference type="ARBA" id="ARBA00023797"/>
    </source>
</evidence>
<dbReference type="PANTHER" id="PTHR19384">
    <property type="entry name" value="NITRIC OXIDE SYNTHASE-RELATED"/>
    <property type="match status" value="1"/>
</dbReference>
<keyword evidence="9" id="KW-0521">NADP</keyword>
<dbReference type="GO" id="GO:0003958">
    <property type="term" value="F:NADPH-hemoprotein reductase activity"/>
    <property type="evidence" value="ECO:0007669"/>
    <property type="project" value="UniProtKB-EC"/>
</dbReference>
<feature type="domain" description="FAD-binding FR-type" evidence="21">
    <location>
        <begin position="292"/>
        <end position="551"/>
    </location>
</feature>
<keyword evidence="7" id="KW-0256">Endoplasmic reticulum</keyword>
<dbReference type="SUPFAM" id="SSF52218">
    <property type="entry name" value="Flavoproteins"/>
    <property type="match status" value="1"/>
</dbReference>
<evidence type="ECO:0000256" key="3">
    <source>
        <dbReference type="ARBA" id="ARBA00022516"/>
    </source>
</evidence>
<dbReference type="InterPro" id="IPR001433">
    <property type="entry name" value="OxRdtase_FAD/NAD-bd"/>
</dbReference>
<evidence type="ECO:0000256" key="11">
    <source>
        <dbReference type="ARBA" id="ARBA00022989"/>
    </source>
</evidence>